<sequence length="95" mass="11261">MGLKLFEGNDDDIEKLDKIEINEEFARRYEHNKKREDLQRLEELKKKGLVDDSNKEDSSEDDEEEEEEEYLNPSSNLKFIDAFLKIKKGDPILNN</sequence>
<dbReference type="PANTHER" id="PTHR14490:SF5">
    <property type="entry name" value="PROTEIN KRI1 HOMOLOG"/>
    <property type="match status" value="1"/>
</dbReference>
<organism evidence="2">
    <name type="scientific">Nicotiana tabacum</name>
    <name type="common">Common tobacco</name>
    <dbReference type="NCBI Taxonomy" id="4097"/>
    <lineage>
        <taxon>Eukaryota</taxon>
        <taxon>Viridiplantae</taxon>
        <taxon>Streptophyta</taxon>
        <taxon>Embryophyta</taxon>
        <taxon>Tracheophyta</taxon>
        <taxon>Spermatophyta</taxon>
        <taxon>Magnoliopsida</taxon>
        <taxon>eudicotyledons</taxon>
        <taxon>Gunneridae</taxon>
        <taxon>Pentapetalae</taxon>
        <taxon>asterids</taxon>
        <taxon>lamiids</taxon>
        <taxon>Solanales</taxon>
        <taxon>Solanaceae</taxon>
        <taxon>Nicotianoideae</taxon>
        <taxon>Nicotianeae</taxon>
        <taxon>Nicotiana</taxon>
    </lineage>
</organism>
<dbReference type="STRING" id="4097.A0A1S3ZMI1"/>
<dbReference type="OMA" id="EESDSXX"/>
<dbReference type="PaxDb" id="4097-A0A1S3ZMI1"/>
<feature type="compositionally biased region" description="Acidic residues" evidence="1">
    <location>
        <begin position="58"/>
        <end position="70"/>
    </location>
</feature>
<proteinExistence type="predicted"/>
<dbReference type="RefSeq" id="XP_016465750.1">
    <property type="nucleotide sequence ID" value="XM_016610264.1"/>
</dbReference>
<dbReference type="AlphaFoldDB" id="A0A1S3ZMI1"/>
<evidence type="ECO:0000313" key="2">
    <source>
        <dbReference type="RefSeq" id="XP_016465750.1"/>
    </source>
</evidence>
<dbReference type="KEGG" id="nta:107788583"/>
<feature type="compositionally biased region" description="Basic and acidic residues" evidence="1">
    <location>
        <begin position="45"/>
        <end position="57"/>
    </location>
</feature>
<dbReference type="PANTHER" id="PTHR14490">
    <property type="entry name" value="ZINC FINGER, ZZ TYPE"/>
    <property type="match status" value="1"/>
</dbReference>
<dbReference type="InterPro" id="IPR018034">
    <property type="entry name" value="Kri1"/>
</dbReference>
<reference evidence="2" key="1">
    <citation type="submission" date="2025-08" db="UniProtKB">
        <authorList>
            <consortium name="RefSeq"/>
        </authorList>
    </citation>
    <scope>IDENTIFICATION</scope>
</reference>
<accession>A0A1S3ZMI1</accession>
<evidence type="ECO:0000256" key="1">
    <source>
        <dbReference type="SAM" id="MobiDB-lite"/>
    </source>
</evidence>
<feature type="region of interest" description="Disordered" evidence="1">
    <location>
        <begin position="45"/>
        <end position="73"/>
    </location>
</feature>
<gene>
    <name evidence="2" type="primary">LOC107788583</name>
</gene>
<protein>
    <submittedName>
        <fullName evidence="2">Protein kri1-like</fullName>
    </submittedName>
</protein>
<name>A0A1S3ZMI1_TOBAC</name>